<dbReference type="OrthoDB" id="3357341at2759"/>
<proteinExistence type="predicted"/>
<keyword evidence="2" id="KW-1185">Reference proteome</keyword>
<accession>A0A1C7LKL1</accession>
<dbReference type="Proteomes" id="UP000092993">
    <property type="component" value="Unassembled WGS sequence"/>
</dbReference>
<dbReference type="AlphaFoldDB" id="A0A1C7LKL1"/>
<reference evidence="1 2" key="1">
    <citation type="submission" date="2016-03" db="EMBL/GenBank/DDBJ databases">
        <title>Whole genome sequencing of Grifola frondosa 9006-11.</title>
        <authorList>
            <person name="Min B."/>
            <person name="Park H."/>
            <person name="Kim J.-G."/>
            <person name="Cho H."/>
            <person name="Oh Y.-L."/>
            <person name="Kong W.-S."/>
            <person name="Choi I.-G."/>
        </authorList>
    </citation>
    <scope>NUCLEOTIDE SEQUENCE [LARGE SCALE GENOMIC DNA]</scope>
    <source>
        <strain evidence="1 2">9006-11</strain>
    </source>
</reference>
<dbReference type="EMBL" id="LUGG01000047">
    <property type="protein sequence ID" value="OBZ65263.1"/>
    <property type="molecule type" value="Genomic_DNA"/>
</dbReference>
<protein>
    <submittedName>
        <fullName evidence="1">Uncharacterized protein</fullName>
    </submittedName>
</protein>
<dbReference type="OMA" id="TISFRWS"/>
<name>A0A1C7LKL1_GRIFR</name>
<dbReference type="STRING" id="5627.A0A1C7LKL1"/>
<comment type="caution">
    <text evidence="1">The sequence shown here is derived from an EMBL/GenBank/DDBJ whole genome shotgun (WGS) entry which is preliminary data.</text>
</comment>
<evidence type="ECO:0000313" key="2">
    <source>
        <dbReference type="Proteomes" id="UP000092993"/>
    </source>
</evidence>
<gene>
    <name evidence="1" type="ORF">A0H81_14779</name>
</gene>
<organism evidence="1 2">
    <name type="scientific">Grifola frondosa</name>
    <name type="common">Maitake</name>
    <name type="synonym">Polyporus frondosus</name>
    <dbReference type="NCBI Taxonomy" id="5627"/>
    <lineage>
        <taxon>Eukaryota</taxon>
        <taxon>Fungi</taxon>
        <taxon>Dikarya</taxon>
        <taxon>Basidiomycota</taxon>
        <taxon>Agaricomycotina</taxon>
        <taxon>Agaricomycetes</taxon>
        <taxon>Polyporales</taxon>
        <taxon>Grifolaceae</taxon>
        <taxon>Grifola</taxon>
    </lineage>
</organism>
<sequence length="188" mass="21435">MSLDQNLFTLNLTPDPDDRNVVDLIDPSGTTHYRKRRVPGSVYRIDVYDPVSDSLLATATAPNATSKHKTLQLYNPDIVVELKYTGTISFRWSFTWEEHDFEWKREECFILRKPDPAVLVALTKEPAGRIKSTAVQILDYNLNRFDIHDRKGLEIVILTALLTFQDSNDAYHPARGLGVLEHHKPSSS</sequence>
<evidence type="ECO:0000313" key="1">
    <source>
        <dbReference type="EMBL" id="OBZ65263.1"/>
    </source>
</evidence>